<keyword evidence="2" id="KW-1185">Reference proteome</keyword>
<gene>
    <name evidence="1" type="ORF">BEP19_00945</name>
</gene>
<dbReference type="RefSeq" id="WP_120188211.1">
    <property type="nucleotide sequence ID" value="NZ_MCHY01000006.1"/>
</dbReference>
<organism evidence="1 2">
    <name type="scientific">Ammoniphilus oxalaticus</name>
    <dbReference type="NCBI Taxonomy" id="66863"/>
    <lineage>
        <taxon>Bacteria</taxon>
        <taxon>Bacillati</taxon>
        <taxon>Bacillota</taxon>
        <taxon>Bacilli</taxon>
        <taxon>Bacillales</taxon>
        <taxon>Paenibacillaceae</taxon>
        <taxon>Aneurinibacillus group</taxon>
        <taxon>Ammoniphilus</taxon>
    </lineage>
</organism>
<protein>
    <submittedName>
        <fullName evidence="1">Uncharacterized protein</fullName>
    </submittedName>
</protein>
<comment type="caution">
    <text evidence="1">The sequence shown here is derived from an EMBL/GenBank/DDBJ whole genome shotgun (WGS) entry which is preliminary data.</text>
</comment>
<reference evidence="1 2" key="1">
    <citation type="submission" date="2016-08" db="EMBL/GenBank/DDBJ databases">
        <title>Novel Firmicute Genomes.</title>
        <authorList>
            <person name="Poppleton D.I."/>
            <person name="Gribaldo S."/>
        </authorList>
    </citation>
    <scope>NUCLEOTIDE SEQUENCE [LARGE SCALE GENOMIC DNA]</scope>
    <source>
        <strain evidence="1 2">RAOx-1</strain>
    </source>
</reference>
<proteinExistence type="predicted"/>
<accession>A0A419SMS2</accession>
<dbReference type="Proteomes" id="UP000284219">
    <property type="component" value="Unassembled WGS sequence"/>
</dbReference>
<dbReference type="AlphaFoldDB" id="A0A419SMS2"/>
<evidence type="ECO:0000313" key="1">
    <source>
        <dbReference type="EMBL" id="RKD25542.1"/>
    </source>
</evidence>
<dbReference type="EMBL" id="MCHY01000006">
    <property type="protein sequence ID" value="RKD25542.1"/>
    <property type="molecule type" value="Genomic_DNA"/>
</dbReference>
<evidence type="ECO:0000313" key="2">
    <source>
        <dbReference type="Proteomes" id="UP000284219"/>
    </source>
</evidence>
<name>A0A419SMS2_9BACL</name>
<dbReference type="OrthoDB" id="2624119at2"/>
<sequence>MKKKKLFIEELETRQSSSPLFVAPIVPVDPGLITTMAIGEEGGGPPVTTMAVGEEGSPIMTSFAIGEEGGMLK</sequence>